<feature type="transmembrane region" description="Helical" evidence="7">
    <location>
        <begin position="104"/>
        <end position="121"/>
    </location>
</feature>
<dbReference type="CDD" id="cd17546">
    <property type="entry name" value="REC_hyHK_CKI1_RcsC-like"/>
    <property type="match status" value="1"/>
</dbReference>
<dbReference type="InterPro" id="IPR001789">
    <property type="entry name" value="Sig_transdc_resp-reg_receiver"/>
</dbReference>
<dbReference type="PRINTS" id="PR00344">
    <property type="entry name" value="BCTRLSENSOR"/>
</dbReference>
<feature type="modified residue" description="4-aspartylphosphate" evidence="5">
    <location>
        <position position="522"/>
    </location>
</feature>
<dbReference type="InterPro" id="IPR004358">
    <property type="entry name" value="Sig_transdc_His_kin-like_C"/>
</dbReference>
<dbReference type="SMART" id="SM00388">
    <property type="entry name" value="HisKA"/>
    <property type="match status" value="1"/>
</dbReference>
<dbReference type="AlphaFoldDB" id="A0A6P1VR75"/>
<evidence type="ECO:0000256" key="7">
    <source>
        <dbReference type="SAM" id="Phobius"/>
    </source>
</evidence>
<sequence>MNMNIINYRPPVDISSETEKGKHKLFYNCCLITVLTILSTEINNIIFGFSQALFPTLFLGLVFLVISILFRKHKISLYKAANLYILSGSAQVVISIYLSNGFQSPVLFWSCLIPVYAFWLLNKKYAIFWLLVSISIPILFLILDIFNFKFSNNYDFYYENHKVWALLVCLFLIINIFFVVYDFEVKKKNAIDEVNVKNEELRLALIRLEAAKSELELAEKHKDLFIAQMSHEMRTPMNAIMGVGELLKTSDKKEQDELVDILNRSSKHLLYIIEDILDITKIQTGKFQFQTLGFDLKPLLKSVYESNKIQADHKNIGFRFHFENELPDKITGDPHRISQILNNLLNNSIKFTDKGEVRFIIKYDVVEKLIIFKVTDTGIGMSEQEVNKVFDIFSQANSDIHLKYGGTGMGLSITRQLVDLFKGKIIIKSKLGKGTIITVSLPVEFEVQEDSEEVIGDANQSMIKEDLAGLKILIAEDNETNKLIIRKILHSTVPSILIDFASDGDEVLAKIERSSYDIILMDIQMPKKNGLETTRLIRAHQDERINKTKIIALTAYARKAEIDKFLEAGMNDYATKPIVKDELIRKIHDSTVASHSFLA</sequence>
<dbReference type="PANTHER" id="PTHR45339:SF1">
    <property type="entry name" value="HYBRID SIGNAL TRANSDUCTION HISTIDINE KINASE J"/>
    <property type="match status" value="1"/>
</dbReference>
<gene>
    <name evidence="10" type="ORF">GJR95_12350</name>
</gene>
<keyword evidence="3 5" id="KW-0597">Phosphoprotein</keyword>
<dbReference type="SUPFAM" id="SSF55874">
    <property type="entry name" value="ATPase domain of HSP90 chaperone/DNA topoisomerase II/histidine kinase"/>
    <property type="match status" value="1"/>
</dbReference>
<dbReference type="EC" id="2.7.13.3" evidence="2"/>
<dbReference type="InterPro" id="IPR005467">
    <property type="entry name" value="His_kinase_dom"/>
</dbReference>
<dbReference type="SMART" id="SM00387">
    <property type="entry name" value="HATPase_c"/>
    <property type="match status" value="1"/>
</dbReference>
<dbReference type="Gene3D" id="1.10.287.130">
    <property type="match status" value="1"/>
</dbReference>
<feature type="transmembrane region" description="Helical" evidence="7">
    <location>
        <begin position="126"/>
        <end position="143"/>
    </location>
</feature>
<dbReference type="InterPro" id="IPR036097">
    <property type="entry name" value="HisK_dim/P_sf"/>
</dbReference>
<dbReference type="Gene3D" id="3.40.50.2300">
    <property type="match status" value="1"/>
</dbReference>
<dbReference type="SUPFAM" id="SSF52172">
    <property type="entry name" value="CheY-like"/>
    <property type="match status" value="1"/>
</dbReference>
<evidence type="ECO:0000256" key="1">
    <source>
        <dbReference type="ARBA" id="ARBA00000085"/>
    </source>
</evidence>
<keyword evidence="4" id="KW-0902">Two-component regulatory system</keyword>
<dbReference type="Pfam" id="PF00512">
    <property type="entry name" value="HisKA"/>
    <property type="match status" value="1"/>
</dbReference>
<evidence type="ECO:0000313" key="11">
    <source>
        <dbReference type="Proteomes" id="UP000464577"/>
    </source>
</evidence>
<dbReference type="Proteomes" id="UP000464577">
    <property type="component" value="Chromosome"/>
</dbReference>
<organism evidence="10 11">
    <name type="scientific">Spirosoma endbachense</name>
    <dbReference type="NCBI Taxonomy" id="2666025"/>
    <lineage>
        <taxon>Bacteria</taxon>
        <taxon>Pseudomonadati</taxon>
        <taxon>Bacteroidota</taxon>
        <taxon>Cytophagia</taxon>
        <taxon>Cytophagales</taxon>
        <taxon>Cytophagaceae</taxon>
        <taxon>Spirosoma</taxon>
    </lineage>
</organism>
<feature type="transmembrane region" description="Helical" evidence="7">
    <location>
        <begin position="25"/>
        <end position="46"/>
    </location>
</feature>
<feature type="transmembrane region" description="Helical" evidence="7">
    <location>
        <begin position="163"/>
        <end position="181"/>
    </location>
</feature>
<evidence type="ECO:0000256" key="5">
    <source>
        <dbReference type="PROSITE-ProRule" id="PRU00169"/>
    </source>
</evidence>
<feature type="coiled-coil region" evidence="6">
    <location>
        <begin position="191"/>
        <end position="228"/>
    </location>
</feature>
<accession>A0A6P1VR75</accession>
<dbReference type="GO" id="GO:0000155">
    <property type="term" value="F:phosphorelay sensor kinase activity"/>
    <property type="evidence" value="ECO:0007669"/>
    <property type="project" value="InterPro"/>
</dbReference>
<feature type="domain" description="Histidine kinase" evidence="8">
    <location>
        <begin position="228"/>
        <end position="445"/>
    </location>
</feature>
<proteinExistence type="predicted"/>
<comment type="catalytic activity">
    <reaction evidence="1">
        <text>ATP + protein L-histidine = ADP + protein N-phospho-L-histidine.</text>
        <dbReference type="EC" id="2.7.13.3"/>
    </reaction>
</comment>
<reference evidence="10 11" key="1">
    <citation type="submission" date="2019-11" db="EMBL/GenBank/DDBJ databases">
        <title>Spirosoma endbachense sp. nov., isolated from a natural salt meadow.</title>
        <authorList>
            <person name="Rojas J."/>
            <person name="Ambika Manirajan B."/>
            <person name="Ratering S."/>
            <person name="Suarez C."/>
            <person name="Geissler-Plaum R."/>
            <person name="Schnell S."/>
        </authorList>
    </citation>
    <scope>NUCLEOTIDE SEQUENCE [LARGE SCALE GENOMIC DNA]</scope>
    <source>
        <strain evidence="10 11">I-24</strain>
    </source>
</reference>
<dbReference type="EMBL" id="CP045997">
    <property type="protein sequence ID" value="QHV95751.1"/>
    <property type="molecule type" value="Genomic_DNA"/>
</dbReference>
<dbReference type="KEGG" id="senf:GJR95_12350"/>
<dbReference type="Pfam" id="PF02518">
    <property type="entry name" value="HATPase_c"/>
    <property type="match status" value="1"/>
</dbReference>
<dbReference type="PANTHER" id="PTHR45339">
    <property type="entry name" value="HYBRID SIGNAL TRANSDUCTION HISTIDINE KINASE J"/>
    <property type="match status" value="1"/>
</dbReference>
<keyword evidence="11" id="KW-1185">Reference proteome</keyword>
<dbReference type="CDD" id="cd00082">
    <property type="entry name" value="HisKA"/>
    <property type="match status" value="1"/>
</dbReference>
<evidence type="ECO:0000259" key="9">
    <source>
        <dbReference type="PROSITE" id="PS50110"/>
    </source>
</evidence>
<protein>
    <recommendedName>
        <fullName evidence="2">histidine kinase</fullName>
        <ecNumber evidence="2">2.7.13.3</ecNumber>
    </recommendedName>
</protein>
<keyword evidence="7" id="KW-0812">Transmembrane</keyword>
<dbReference type="InterPro" id="IPR011006">
    <property type="entry name" value="CheY-like_superfamily"/>
</dbReference>
<evidence type="ECO:0000256" key="2">
    <source>
        <dbReference type="ARBA" id="ARBA00012438"/>
    </source>
</evidence>
<feature type="domain" description="Response regulatory" evidence="9">
    <location>
        <begin position="471"/>
        <end position="591"/>
    </location>
</feature>
<keyword evidence="7" id="KW-1133">Transmembrane helix</keyword>
<dbReference type="Pfam" id="PF00072">
    <property type="entry name" value="Response_reg"/>
    <property type="match status" value="1"/>
</dbReference>
<dbReference type="FunFam" id="3.30.565.10:FF:000010">
    <property type="entry name" value="Sensor histidine kinase RcsC"/>
    <property type="match status" value="1"/>
</dbReference>
<feature type="transmembrane region" description="Helical" evidence="7">
    <location>
        <begin position="52"/>
        <end position="70"/>
    </location>
</feature>
<dbReference type="PROSITE" id="PS50109">
    <property type="entry name" value="HIS_KIN"/>
    <property type="match status" value="1"/>
</dbReference>
<evidence type="ECO:0000313" key="10">
    <source>
        <dbReference type="EMBL" id="QHV95751.1"/>
    </source>
</evidence>
<dbReference type="PROSITE" id="PS50110">
    <property type="entry name" value="RESPONSE_REGULATORY"/>
    <property type="match status" value="1"/>
</dbReference>
<keyword evidence="7" id="KW-0472">Membrane</keyword>
<dbReference type="Gene3D" id="3.30.565.10">
    <property type="entry name" value="Histidine kinase-like ATPase, C-terminal domain"/>
    <property type="match status" value="1"/>
</dbReference>
<keyword evidence="6" id="KW-0175">Coiled coil</keyword>
<evidence type="ECO:0000256" key="3">
    <source>
        <dbReference type="ARBA" id="ARBA00022553"/>
    </source>
</evidence>
<dbReference type="InterPro" id="IPR036890">
    <property type="entry name" value="HATPase_C_sf"/>
</dbReference>
<evidence type="ECO:0000259" key="8">
    <source>
        <dbReference type="PROSITE" id="PS50109"/>
    </source>
</evidence>
<feature type="transmembrane region" description="Helical" evidence="7">
    <location>
        <begin position="77"/>
        <end position="98"/>
    </location>
</feature>
<name>A0A6P1VR75_9BACT</name>
<dbReference type="CDD" id="cd16922">
    <property type="entry name" value="HATPase_EvgS-ArcB-TorS-like"/>
    <property type="match status" value="1"/>
</dbReference>
<dbReference type="InterPro" id="IPR003594">
    <property type="entry name" value="HATPase_dom"/>
</dbReference>
<evidence type="ECO:0000256" key="4">
    <source>
        <dbReference type="ARBA" id="ARBA00023012"/>
    </source>
</evidence>
<dbReference type="SMART" id="SM00448">
    <property type="entry name" value="REC"/>
    <property type="match status" value="1"/>
</dbReference>
<dbReference type="InterPro" id="IPR003661">
    <property type="entry name" value="HisK_dim/P_dom"/>
</dbReference>
<evidence type="ECO:0000256" key="6">
    <source>
        <dbReference type="SAM" id="Coils"/>
    </source>
</evidence>
<dbReference type="SUPFAM" id="SSF47384">
    <property type="entry name" value="Homodimeric domain of signal transducing histidine kinase"/>
    <property type="match status" value="1"/>
</dbReference>